<dbReference type="PANTHER" id="PTHR19328">
    <property type="entry name" value="HEDGEHOG-INTERACTING PROTEIN"/>
    <property type="match status" value="1"/>
</dbReference>
<sequence length="382" mass="40967">MRIRPLAIAALAAPLVASNVWAQGATVTGDAGTTLSVAPVTDFNEPWAMTFLPDGNLLVTEKSGVLLIVSQDGEKTEVSGVPEVAYGGQGGLGDVVLHPDFSENNRIYISFAEPGEGNTRGAAVASATLVQQEDSASLEDVDVIWRQQPKVTGEGHYSHRIAFAPDGEHLFITSGERQKQTPAQDMDVNLGKIIRLNPDGSVPQDNPFQDQGELAKTFWSVGHRNMLGIAFDGQGRLWAHEMGPRGGDELNLVERGENYGWPVVSNGRNYGGSDIPDHPTRPEFEAPEAFWNPVISPAGLVIYSGDVFPEWQGDALIGGLSGRAIIHAELGEQEDGTLAAEAERFDMGARIREVEQGPDGALWALEDRAGGRLLKLMPADAD</sequence>
<dbReference type="PANTHER" id="PTHR19328:SF75">
    <property type="entry name" value="ALDOSE SUGAR DEHYDROGENASE YLII"/>
    <property type="match status" value="1"/>
</dbReference>
<dbReference type="EMBL" id="CP018171">
    <property type="protein sequence ID" value="APH73346.1"/>
    <property type="molecule type" value="Genomic_DNA"/>
</dbReference>
<name>A0A1L3SV95_9HYPH</name>
<dbReference type="AlphaFoldDB" id="A0A1L3SV95"/>
<dbReference type="InterPro" id="IPR011042">
    <property type="entry name" value="6-blade_b-propeller_TolB-like"/>
</dbReference>
<dbReference type="OrthoDB" id="9770043at2"/>
<keyword evidence="1" id="KW-0732">Signal</keyword>
<feature type="domain" description="Glucose/Sorbosone dehydrogenase" evidence="2">
    <location>
        <begin position="43"/>
        <end position="375"/>
    </location>
</feature>
<proteinExistence type="predicted"/>
<keyword evidence="4" id="KW-1185">Reference proteome</keyword>
<protein>
    <submittedName>
        <fullName evidence="3">Glucose dehydrogenase</fullName>
    </submittedName>
</protein>
<dbReference type="Proteomes" id="UP000182840">
    <property type="component" value="Chromosome"/>
</dbReference>
<evidence type="ECO:0000313" key="4">
    <source>
        <dbReference type="Proteomes" id="UP000182840"/>
    </source>
</evidence>
<dbReference type="KEGG" id="meso:BSQ44_19680"/>
<dbReference type="RefSeq" id="WP_072606817.1">
    <property type="nucleotide sequence ID" value="NZ_CP018171.1"/>
</dbReference>
<feature type="chain" id="PRO_5012137161" evidence="1">
    <location>
        <begin position="23"/>
        <end position="382"/>
    </location>
</feature>
<evidence type="ECO:0000256" key="1">
    <source>
        <dbReference type="SAM" id="SignalP"/>
    </source>
</evidence>
<accession>A0A1L3SV95</accession>
<evidence type="ECO:0000313" key="3">
    <source>
        <dbReference type="EMBL" id="APH73346.1"/>
    </source>
</evidence>
<dbReference type="Gene3D" id="2.120.10.30">
    <property type="entry name" value="TolB, C-terminal domain"/>
    <property type="match status" value="1"/>
</dbReference>
<dbReference type="InterPro" id="IPR011041">
    <property type="entry name" value="Quinoprot_gluc/sorb_DH_b-prop"/>
</dbReference>
<reference evidence="4" key="1">
    <citation type="submission" date="2016-11" db="EMBL/GenBank/DDBJ databases">
        <title>Mesorhizobium oceanicum sp. nov., isolated from deep seawater in South China Sea.</title>
        <authorList>
            <person name="Fu G.-Y."/>
        </authorList>
    </citation>
    <scope>NUCLEOTIDE SEQUENCE [LARGE SCALE GENOMIC DNA]</scope>
    <source>
        <strain evidence="4">B7</strain>
    </source>
</reference>
<gene>
    <name evidence="3" type="ORF">BSQ44_19680</name>
</gene>
<feature type="signal peptide" evidence="1">
    <location>
        <begin position="1"/>
        <end position="22"/>
    </location>
</feature>
<dbReference type="SUPFAM" id="SSF50952">
    <property type="entry name" value="Soluble quinoprotein glucose dehydrogenase"/>
    <property type="match status" value="1"/>
</dbReference>
<evidence type="ECO:0000259" key="2">
    <source>
        <dbReference type="Pfam" id="PF07995"/>
    </source>
</evidence>
<dbReference type="Pfam" id="PF07995">
    <property type="entry name" value="GSDH"/>
    <property type="match status" value="1"/>
</dbReference>
<dbReference type="InterPro" id="IPR012938">
    <property type="entry name" value="Glc/Sorbosone_DH"/>
</dbReference>
<organism evidence="3 4">
    <name type="scientific">Aquibium oceanicum</name>
    <dbReference type="NCBI Taxonomy" id="1670800"/>
    <lineage>
        <taxon>Bacteria</taxon>
        <taxon>Pseudomonadati</taxon>
        <taxon>Pseudomonadota</taxon>
        <taxon>Alphaproteobacteria</taxon>
        <taxon>Hyphomicrobiales</taxon>
        <taxon>Phyllobacteriaceae</taxon>
        <taxon>Aquibium</taxon>
    </lineage>
</organism>